<sequence length="138" mass="14383">MSRLFWFGAGIAAGIAVSRRMAEAARQATPAGIAANVGDAVRELAVAVGSFGADVRAGMDERERELADIVEVRTGSTTRTDPAARSWVPGQSIPGLSRPVRTIKPVTGDLHRRAEISGALPPVQAARGSRGRARRAGG</sequence>
<evidence type="ECO:0000256" key="1">
    <source>
        <dbReference type="SAM" id="MobiDB-lite"/>
    </source>
</evidence>
<evidence type="ECO:0000313" key="2">
    <source>
        <dbReference type="EMBL" id="AOS63085.1"/>
    </source>
</evidence>
<name>A0AAC9HPJ4_9PSEU</name>
<keyword evidence="3" id="KW-1185">Reference proteome</keyword>
<organism evidence="2 3">
    <name type="scientific">Actinoalloteichus hymeniacidonis</name>
    <dbReference type="NCBI Taxonomy" id="340345"/>
    <lineage>
        <taxon>Bacteria</taxon>
        <taxon>Bacillati</taxon>
        <taxon>Actinomycetota</taxon>
        <taxon>Actinomycetes</taxon>
        <taxon>Pseudonocardiales</taxon>
        <taxon>Pseudonocardiaceae</taxon>
        <taxon>Actinoalloteichus</taxon>
    </lineage>
</organism>
<reference evidence="3" key="1">
    <citation type="submission" date="2016-03" db="EMBL/GenBank/DDBJ databases">
        <title>Complete genome sequence of the type strain Actinoalloteichus hymeniacidonis DSM 45092.</title>
        <authorList>
            <person name="Schaffert L."/>
            <person name="Albersmeier A."/>
            <person name="Winkler A."/>
            <person name="Kalinowski J."/>
            <person name="Zotchev S."/>
            <person name="Ruckert C."/>
        </authorList>
    </citation>
    <scope>NUCLEOTIDE SEQUENCE [LARGE SCALE GENOMIC DNA]</scope>
    <source>
        <strain evidence="3">HPA177(T) (DSM 45092(T))</strain>
    </source>
</reference>
<dbReference type="AlphaFoldDB" id="A0AAC9HPJ4"/>
<dbReference type="Proteomes" id="UP000095210">
    <property type="component" value="Chromosome"/>
</dbReference>
<feature type="region of interest" description="Disordered" evidence="1">
    <location>
        <begin position="75"/>
        <end position="101"/>
    </location>
</feature>
<gene>
    <name evidence="2" type="ORF">TL08_11355</name>
</gene>
<proteinExistence type="predicted"/>
<dbReference type="EMBL" id="CP014859">
    <property type="protein sequence ID" value="AOS63085.1"/>
    <property type="molecule type" value="Genomic_DNA"/>
</dbReference>
<evidence type="ECO:0000313" key="3">
    <source>
        <dbReference type="Proteomes" id="UP000095210"/>
    </source>
</evidence>
<protein>
    <recommendedName>
        <fullName evidence="4">Secreted protein</fullName>
    </recommendedName>
</protein>
<dbReference type="KEGG" id="ahm:TL08_11355"/>
<accession>A0AAC9HPJ4</accession>
<evidence type="ECO:0008006" key="4">
    <source>
        <dbReference type="Google" id="ProtNLM"/>
    </source>
</evidence>